<keyword evidence="4" id="KW-1185">Reference proteome</keyword>
<dbReference type="Proteomes" id="UP000762676">
    <property type="component" value="Unassembled WGS sequence"/>
</dbReference>
<sequence>MKAIGLNYLAQVTKGFSGKTTYDDTNLAVICDNQSDSEPARSYHSSGNFLLVVFSSSSHVLHSGGGVKIQYSSISLDNQADDRDKRLLYTLVGLFVAVACLTAFFAVLRFVIIPARQNKSTRRLDILAMSRAAGLGDLPPPYTSRESIVDTQGIENAYGTPNFHFPTPPASRSFSVLPWRSANQTSTDYRNDITPPFSQPTRVHTEPHSAIITSFPEAAAAAENDYQELPFFTLRRANEDSQQLQVEDFAHGEDQSGFVAVVRDGGSNREEMGMAEEEEDVYYAEAEIRQGRISLTRNVDGFHGGSTVIEHYLRVPMHNEARFSSDSGFTEGEQCGVGEVLNEEEDDRIYHKLTELSSSDLSLSEYVNSSSLPAAARCNLEFQRDLCFHIVGTELDVMTWKSDKNVSSLKTSSAKQLLGDKESLKDITLQCEGKEVHFSNEKPAGSEEGYAAVDKDENVYNDDELVYTKDNYQNKTQEQQKKTQPFQLLPKSHHPLNPTAKKEKVVKPPISLDSEQNKDAELEENGYKIPSNLIQSKLALQKDIDVGDIKRGAKDVRCYDHLALNGINVEEVEYQVLDVGES</sequence>
<organism evidence="3 4">
    <name type="scientific">Elysia marginata</name>
    <dbReference type="NCBI Taxonomy" id="1093978"/>
    <lineage>
        <taxon>Eukaryota</taxon>
        <taxon>Metazoa</taxon>
        <taxon>Spiralia</taxon>
        <taxon>Lophotrochozoa</taxon>
        <taxon>Mollusca</taxon>
        <taxon>Gastropoda</taxon>
        <taxon>Heterobranchia</taxon>
        <taxon>Euthyneura</taxon>
        <taxon>Panpulmonata</taxon>
        <taxon>Sacoglossa</taxon>
        <taxon>Placobranchoidea</taxon>
        <taxon>Plakobranchidae</taxon>
        <taxon>Elysia</taxon>
    </lineage>
</organism>
<keyword evidence="2" id="KW-0812">Transmembrane</keyword>
<accession>A0AAV4HGU0</accession>
<comment type="caution">
    <text evidence="3">The sequence shown here is derived from an EMBL/GenBank/DDBJ whole genome shotgun (WGS) entry which is preliminary data.</text>
</comment>
<evidence type="ECO:0000313" key="3">
    <source>
        <dbReference type="EMBL" id="GFR96030.1"/>
    </source>
</evidence>
<name>A0AAV4HGU0_9GAST</name>
<evidence type="ECO:0000256" key="2">
    <source>
        <dbReference type="SAM" id="Phobius"/>
    </source>
</evidence>
<evidence type="ECO:0000256" key="1">
    <source>
        <dbReference type="SAM" id="MobiDB-lite"/>
    </source>
</evidence>
<feature type="compositionally biased region" description="Low complexity" evidence="1">
    <location>
        <begin position="474"/>
        <end position="487"/>
    </location>
</feature>
<feature type="region of interest" description="Disordered" evidence="1">
    <location>
        <begin position="474"/>
        <end position="506"/>
    </location>
</feature>
<feature type="transmembrane region" description="Helical" evidence="2">
    <location>
        <begin position="87"/>
        <end position="112"/>
    </location>
</feature>
<dbReference type="AlphaFoldDB" id="A0AAV4HGU0"/>
<evidence type="ECO:0000313" key="4">
    <source>
        <dbReference type="Proteomes" id="UP000762676"/>
    </source>
</evidence>
<keyword evidence="2" id="KW-0472">Membrane</keyword>
<keyword evidence="2" id="KW-1133">Transmembrane helix</keyword>
<reference evidence="3 4" key="1">
    <citation type="journal article" date="2021" name="Elife">
        <title>Chloroplast acquisition without the gene transfer in kleptoplastic sea slugs, Plakobranchus ocellatus.</title>
        <authorList>
            <person name="Maeda T."/>
            <person name="Takahashi S."/>
            <person name="Yoshida T."/>
            <person name="Shimamura S."/>
            <person name="Takaki Y."/>
            <person name="Nagai Y."/>
            <person name="Toyoda A."/>
            <person name="Suzuki Y."/>
            <person name="Arimoto A."/>
            <person name="Ishii H."/>
            <person name="Satoh N."/>
            <person name="Nishiyama T."/>
            <person name="Hasebe M."/>
            <person name="Maruyama T."/>
            <person name="Minagawa J."/>
            <person name="Obokata J."/>
            <person name="Shigenobu S."/>
        </authorList>
    </citation>
    <scope>NUCLEOTIDE SEQUENCE [LARGE SCALE GENOMIC DNA]</scope>
</reference>
<gene>
    <name evidence="3" type="ORF">ElyMa_006287900</name>
</gene>
<protein>
    <submittedName>
        <fullName evidence="3">Uncharacterized protein</fullName>
    </submittedName>
</protein>
<proteinExistence type="predicted"/>
<dbReference type="EMBL" id="BMAT01012642">
    <property type="protein sequence ID" value="GFR96030.1"/>
    <property type="molecule type" value="Genomic_DNA"/>
</dbReference>